<evidence type="ECO:0000256" key="4">
    <source>
        <dbReference type="ARBA" id="ARBA00023306"/>
    </source>
</evidence>
<evidence type="ECO:0008006" key="8">
    <source>
        <dbReference type="Google" id="ProtNLM"/>
    </source>
</evidence>
<evidence type="ECO:0000313" key="7">
    <source>
        <dbReference type="Proteomes" id="UP001321475"/>
    </source>
</evidence>
<keyword evidence="2" id="KW-0132">Cell division</keyword>
<feature type="compositionally biased region" description="Basic residues" evidence="5">
    <location>
        <begin position="265"/>
        <end position="275"/>
    </location>
</feature>
<evidence type="ECO:0000256" key="1">
    <source>
        <dbReference type="ARBA" id="ARBA00022490"/>
    </source>
</evidence>
<feature type="region of interest" description="Disordered" evidence="5">
    <location>
        <begin position="171"/>
        <end position="275"/>
    </location>
</feature>
<keyword evidence="4" id="KW-0131">Cell cycle</keyword>
<dbReference type="InterPro" id="IPR005234">
    <property type="entry name" value="ScpB_csome_segregation"/>
</dbReference>
<evidence type="ECO:0000256" key="2">
    <source>
        <dbReference type="ARBA" id="ARBA00022618"/>
    </source>
</evidence>
<dbReference type="InterPro" id="IPR036390">
    <property type="entry name" value="WH_DNA-bd_sf"/>
</dbReference>
<feature type="compositionally biased region" description="Basic residues" evidence="5">
    <location>
        <begin position="185"/>
        <end position="221"/>
    </location>
</feature>
<gene>
    <name evidence="6" type="ORF">GCM10025865_28860</name>
</gene>
<evidence type="ECO:0000313" key="6">
    <source>
        <dbReference type="EMBL" id="BDZ43587.1"/>
    </source>
</evidence>
<organism evidence="6 7">
    <name type="scientific">Paraoerskovia sediminicola</name>
    <dbReference type="NCBI Taxonomy" id="1138587"/>
    <lineage>
        <taxon>Bacteria</taxon>
        <taxon>Bacillati</taxon>
        <taxon>Actinomycetota</taxon>
        <taxon>Actinomycetes</taxon>
        <taxon>Micrococcales</taxon>
        <taxon>Cellulomonadaceae</taxon>
        <taxon>Paraoerskovia</taxon>
    </lineage>
</organism>
<dbReference type="Gene3D" id="1.10.10.10">
    <property type="entry name" value="Winged helix-like DNA-binding domain superfamily/Winged helix DNA-binding domain"/>
    <property type="match status" value="2"/>
</dbReference>
<keyword evidence="3" id="KW-0159">Chromosome partition</keyword>
<evidence type="ECO:0000256" key="3">
    <source>
        <dbReference type="ARBA" id="ARBA00022829"/>
    </source>
</evidence>
<name>A0ABM8G612_9CELL</name>
<dbReference type="InterPro" id="IPR036388">
    <property type="entry name" value="WH-like_DNA-bd_sf"/>
</dbReference>
<dbReference type="EMBL" id="AP027729">
    <property type="protein sequence ID" value="BDZ43587.1"/>
    <property type="molecule type" value="Genomic_DNA"/>
</dbReference>
<dbReference type="Pfam" id="PF04079">
    <property type="entry name" value="SMC_ScpB"/>
    <property type="match status" value="1"/>
</dbReference>
<proteinExistence type="predicted"/>
<evidence type="ECO:0000256" key="5">
    <source>
        <dbReference type="SAM" id="MobiDB-lite"/>
    </source>
</evidence>
<sequence length="275" mass="30263">MVADEPILTTSLASAVALPVAEVAALLDDLAVEYRGEHGGRPRGFELRATAGGWRFYTGVPFADVVGRFVLEGQTARLTQAALETLAVIAYRQPVTRGQVSAVRGVNVDGVVRTLTTRGLVAEVGQDPDTGAIRYGTTGYFLERMGFSSLDELPALAPHLPDVGALDELGGSPTSVVGSASPAARRTRRQPRRARRHKQRQKQRRTQRQTHRRARPWTNRRRNTDEHLPAPQGIRPTRPVVGFDGRRGQQATWCAAARGQEGRARRQRRQARQAR</sequence>
<keyword evidence="1" id="KW-0963">Cytoplasm</keyword>
<reference evidence="7" key="1">
    <citation type="journal article" date="2019" name="Int. J. Syst. Evol. Microbiol.">
        <title>The Global Catalogue of Microorganisms (GCM) 10K type strain sequencing project: providing services to taxonomists for standard genome sequencing and annotation.</title>
        <authorList>
            <consortium name="The Broad Institute Genomics Platform"/>
            <consortium name="The Broad Institute Genome Sequencing Center for Infectious Disease"/>
            <person name="Wu L."/>
            <person name="Ma J."/>
        </authorList>
    </citation>
    <scope>NUCLEOTIDE SEQUENCE [LARGE SCALE GENOMIC DNA]</scope>
    <source>
        <strain evidence="7">NBRC 108565</strain>
    </source>
</reference>
<dbReference type="PANTHER" id="PTHR34298">
    <property type="entry name" value="SEGREGATION AND CONDENSATION PROTEIN B"/>
    <property type="match status" value="1"/>
</dbReference>
<dbReference type="Proteomes" id="UP001321475">
    <property type="component" value="Chromosome"/>
</dbReference>
<keyword evidence="7" id="KW-1185">Reference proteome</keyword>
<accession>A0ABM8G612</accession>
<dbReference type="SUPFAM" id="SSF46785">
    <property type="entry name" value="Winged helix' DNA-binding domain"/>
    <property type="match status" value="2"/>
</dbReference>
<dbReference type="PANTHER" id="PTHR34298:SF2">
    <property type="entry name" value="SEGREGATION AND CONDENSATION PROTEIN B"/>
    <property type="match status" value="1"/>
</dbReference>
<protein>
    <recommendedName>
        <fullName evidence="8">Segregation and condensation protein B</fullName>
    </recommendedName>
</protein>